<evidence type="ECO:0000256" key="6">
    <source>
        <dbReference type="ARBA" id="ARBA00023136"/>
    </source>
</evidence>
<evidence type="ECO:0000256" key="4">
    <source>
        <dbReference type="ARBA" id="ARBA00022692"/>
    </source>
</evidence>
<name>A0A318Y4N9_9FIRM</name>
<feature type="transmembrane region" description="Helical" evidence="8">
    <location>
        <begin position="114"/>
        <end position="137"/>
    </location>
</feature>
<evidence type="ECO:0000259" key="9">
    <source>
        <dbReference type="Pfam" id="PF12821"/>
    </source>
</evidence>
<keyword evidence="3" id="KW-0997">Cell inner membrane</keyword>
<evidence type="ECO:0000313" key="10">
    <source>
        <dbReference type="EMBL" id="PYG86991.1"/>
    </source>
</evidence>
<evidence type="ECO:0000256" key="3">
    <source>
        <dbReference type="ARBA" id="ARBA00022519"/>
    </source>
</evidence>
<reference evidence="10 11" key="1">
    <citation type="submission" date="2018-06" db="EMBL/GenBank/DDBJ databases">
        <title>Genomic Encyclopedia of Type Strains, Phase I: the one thousand microbial genomes (KMG-I) project.</title>
        <authorList>
            <person name="Kyrpides N."/>
        </authorList>
    </citation>
    <scope>NUCLEOTIDE SEQUENCE [LARGE SCALE GENOMIC DNA]</scope>
    <source>
        <strain evidence="10 11">DSM 19573</strain>
    </source>
</reference>
<dbReference type="PANTHER" id="PTHR34390:SF1">
    <property type="entry name" value="SUCCINATE TRANSPORTER SUBUNIT YJJB-RELATED"/>
    <property type="match status" value="1"/>
</dbReference>
<comment type="subcellular location">
    <subcellularLocation>
        <location evidence="1">Cell membrane</location>
        <topology evidence="1">Multi-pass membrane protein</topology>
    </subcellularLocation>
</comment>
<comment type="similarity">
    <text evidence="7">Belongs to the ThrE exporter (TC 2.A.79) family.</text>
</comment>
<accession>A0A318Y4N9</accession>
<keyword evidence="6 8" id="KW-0472">Membrane</keyword>
<dbReference type="RefSeq" id="WP_110462628.1">
    <property type="nucleotide sequence ID" value="NZ_QKMR01000015.1"/>
</dbReference>
<keyword evidence="11" id="KW-1185">Reference proteome</keyword>
<organism evidence="10 11">
    <name type="scientific">Ruminiclostridium sufflavum DSM 19573</name>
    <dbReference type="NCBI Taxonomy" id="1121337"/>
    <lineage>
        <taxon>Bacteria</taxon>
        <taxon>Bacillati</taxon>
        <taxon>Bacillota</taxon>
        <taxon>Clostridia</taxon>
        <taxon>Eubacteriales</taxon>
        <taxon>Oscillospiraceae</taxon>
        <taxon>Ruminiclostridium</taxon>
    </lineage>
</organism>
<evidence type="ECO:0000313" key="11">
    <source>
        <dbReference type="Proteomes" id="UP000248132"/>
    </source>
</evidence>
<keyword evidence="2" id="KW-1003">Cell membrane</keyword>
<protein>
    <submittedName>
        <fullName evidence="10">Uncharacterized membrane protein YjjB (DUF3815 family)</fullName>
    </submittedName>
</protein>
<evidence type="ECO:0000256" key="2">
    <source>
        <dbReference type="ARBA" id="ARBA00022475"/>
    </source>
</evidence>
<gene>
    <name evidence="10" type="ORF">LY28_02613</name>
</gene>
<evidence type="ECO:0000256" key="1">
    <source>
        <dbReference type="ARBA" id="ARBA00004651"/>
    </source>
</evidence>
<evidence type="ECO:0000256" key="8">
    <source>
        <dbReference type="SAM" id="Phobius"/>
    </source>
</evidence>
<dbReference type="PANTHER" id="PTHR34390">
    <property type="entry name" value="UPF0442 PROTEIN YJJB-RELATED"/>
    <property type="match status" value="1"/>
</dbReference>
<proteinExistence type="inferred from homology"/>
<dbReference type="GO" id="GO:0015744">
    <property type="term" value="P:succinate transport"/>
    <property type="evidence" value="ECO:0007669"/>
    <property type="project" value="TreeGrafter"/>
</dbReference>
<feature type="transmembrane region" description="Helical" evidence="8">
    <location>
        <begin position="42"/>
        <end position="64"/>
    </location>
</feature>
<dbReference type="InterPro" id="IPR050539">
    <property type="entry name" value="ThrE_Dicarb/AminoAcid_Exp"/>
</dbReference>
<evidence type="ECO:0000256" key="7">
    <source>
        <dbReference type="ARBA" id="ARBA00034125"/>
    </source>
</evidence>
<dbReference type="Pfam" id="PF12821">
    <property type="entry name" value="ThrE_2"/>
    <property type="match status" value="1"/>
</dbReference>
<dbReference type="GO" id="GO:0005886">
    <property type="term" value="C:plasma membrane"/>
    <property type="evidence" value="ECO:0007669"/>
    <property type="project" value="UniProtKB-SubCell"/>
</dbReference>
<dbReference type="InterPro" id="IPR024528">
    <property type="entry name" value="ThrE_2"/>
</dbReference>
<dbReference type="OrthoDB" id="9810047at2"/>
<keyword evidence="4 8" id="KW-0812">Transmembrane</keyword>
<keyword evidence="5 8" id="KW-1133">Transmembrane helix</keyword>
<feature type="transmembrane region" description="Helical" evidence="8">
    <location>
        <begin position="76"/>
        <end position="94"/>
    </location>
</feature>
<comment type="caution">
    <text evidence="10">The sequence shown here is derived from an EMBL/GenBank/DDBJ whole genome shotgun (WGS) entry which is preliminary data.</text>
</comment>
<evidence type="ECO:0000256" key="5">
    <source>
        <dbReference type="ARBA" id="ARBA00022989"/>
    </source>
</evidence>
<feature type="domain" description="Threonine/Serine exporter ThrE" evidence="9">
    <location>
        <begin position="5"/>
        <end position="132"/>
    </location>
</feature>
<dbReference type="EMBL" id="QKMR01000015">
    <property type="protein sequence ID" value="PYG86991.1"/>
    <property type="molecule type" value="Genomic_DNA"/>
</dbReference>
<dbReference type="AlphaFoldDB" id="A0A318Y4N9"/>
<sequence length="152" mass="16696">MLFKIVLAFFGSIFPALLFNIDRRKILLAGLCGAIGWTAYQSVLYFTGSPITASFLGSIAVGIYSETLARIIKTPAFGFLIPGIFPLVPGFKAYTTLRYIVENNLSEALNKGILTLAVAGSIGFGIMLSTAIFKIIFRNRRADSHKYKRNFS</sequence>
<dbReference type="Proteomes" id="UP000248132">
    <property type="component" value="Unassembled WGS sequence"/>
</dbReference>